<protein>
    <recommendedName>
        <fullName evidence="10">Beta-glucosidase</fullName>
    </recommendedName>
</protein>
<dbReference type="InterPro" id="IPR017853">
    <property type="entry name" value="GH"/>
</dbReference>
<evidence type="ECO:0000313" key="8">
    <source>
        <dbReference type="EMBL" id="CAD7252292.1"/>
    </source>
</evidence>
<dbReference type="InterPro" id="IPR001360">
    <property type="entry name" value="Glyco_hydro_1"/>
</dbReference>
<dbReference type="EMBL" id="LR903801">
    <property type="protein sequence ID" value="CAD7252292.1"/>
    <property type="molecule type" value="Genomic_DNA"/>
</dbReference>
<dbReference type="FunFam" id="3.20.20.80:FF:000013">
    <property type="entry name" value="lactase-phlorizin hydrolase"/>
    <property type="match status" value="1"/>
</dbReference>
<accession>A0A7R9FRL2</accession>
<comment type="similarity">
    <text evidence="1 6">Belongs to the glycosyl hydrolase 1 family.</text>
</comment>
<gene>
    <name evidence="8" type="ORF">DSTB1V02_LOCUS12050</name>
</gene>
<feature type="signal peptide" evidence="7">
    <location>
        <begin position="1"/>
        <end position="16"/>
    </location>
</feature>
<dbReference type="Gene3D" id="3.20.20.80">
    <property type="entry name" value="Glycosidases"/>
    <property type="match status" value="2"/>
</dbReference>
<dbReference type="PANTHER" id="PTHR10353">
    <property type="entry name" value="GLYCOSYL HYDROLASE"/>
    <property type="match status" value="1"/>
</dbReference>
<keyword evidence="9" id="KW-1185">Reference proteome</keyword>
<dbReference type="Pfam" id="PF00232">
    <property type="entry name" value="Glyco_hydro_1"/>
    <property type="match status" value="1"/>
</dbReference>
<name>A0A7R9FRL2_9CRUS</name>
<evidence type="ECO:0000313" key="9">
    <source>
        <dbReference type="Proteomes" id="UP000677054"/>
    </source>
</evidence>
<evidence type="ECO:0000256" key="2">
    <source>
        <dbReference type="ARBA" id="ARBA00011738"/>
    </source>
</evidence>
<evidence type="ECO:0000256" key="1">
    <source>
        <dbReference type="ARBA" id="ARBA00010838"/>
    </source>
</evidence>
<keyword evidence="4" id="KW-0325">Glycoprotein</keyword>
<dbReference type="AlphaFoldDB" id="A0A7R9FRL2"/>
<dbReference type="InterPro" id="IPR033132">
    <property type="entry name" value="GH_1_N_CS"/>
</dbReference>
<dbReference type="Proteomes" id="UP000677054">
    <property type="component" value="Unassembled WGS sequence"/>
</dbReference>
<dbReference type="EMBL" id="CAJPEV010004284">
    <property type="protein sequence ID" value="CAG0901510.1"/>
    <property type="molecule type" value="Genomic_DNA"/>
</dbReference>
<reference evidence="8" key="1">
    <citation type="submission" date="2020-11" db="EMBL/GenBank/DDBJ databases">
        <authorList>
            <person name="Tran Van P."/>
        </authorList>
    </citation>
    <scope>NUCLEOTIDE SEQUENCE</scope>
</reference>
<dbReference type="GO" id="GO:0005975">
    <property type="term" value="P:carbohydrate metabolic process"/>
    <property type="evidence" value="ECO:0007669"/>
    <property type="project" value="InterPro"/>
</dbReference>
<keyword evidence="7" id="KW-0732">Signal</keyword>
<comment type="subunit">
    <text evidence="2">Homodimer.</text>
</comment>
<dbReference type="OrthoDB" id="65569at2759"/>
<dbReference type="PANTHER" id="PTHR10353:SF36">
    <property type="entry name" value="LP05116P"/>
    <property type="match status" value="1"/>
</dbReference>
<sequence length="470" mass="52869">MHPALLILGLGLGVHALYEDDELLFDTFPEGFTWAAATSAFQIEGGWNLDGKGESVWDKFLHDSCVAPECANGDVACDSYHKWEEDIQLLAGIDYYNDLIDGLLADGIQPMVTLHHWDLPQALEDRGGWLNAEVQDWFAEFARLCFQEFGDRVRLWITINEPWVVAWLGYGNGLNAPGVGDSPGIKTYVAGHNLLLAHAKAYRIYHEEFAAVQQGRIGITLNSNLREPLDPENPDDVEAAAVKQEFELGWFADPVYFGDYPQSMKDKIAEKSSAQGFLQSRLPEFTDAEKELLLGSSDFFGLNAYTSFLAAYSLKPLECVSYECDSDADESQDSSWYSTGSGWLKLYPQGFRKLLNYIKDRYGNPEVIVTENGSSDTAGNLDDALRVYQLKHYLNQLLKAVKLDGCNVTGYAAWSLLDNLEWGVGYSQKFGLHFVDFSDPERPRTPKKSSRFYRQIIRDNGFVEENICPY</sequence>
<feature type="chain" id="PRO_5036210589" description="Beta-glucosidase" evidence="7">
    <location>
        <begin position="17"/>
        <end position="470"/>
    </location>
</feature>
<organism evidence="8">
    <name type="scientific">Darwinula stevensoni</name>
    <dbReference type="NCBI Taxonomy" id="69355"/>
    <lineage>
        <taxon>Eukaryota</taxon>
        <taxon>Metazoa</taxon>
        <taxon>Ecdysozoa</taxon>
        <taxon>Arthropoda</taxon>
        <taxon>Crustacea</taxon>
        <taxon>Oligostraca</taxon>
        <taxon>Ostracoda</taxon>
        <taxon>Podocopa</taxon>
        <taxon>Podocopida</taxon>
        <taxon>Darwinulocopina</taxon>
        <taxon>Darwinuloidea</taxon>
        <taxon>Darwinulidae</taxon>
        <taxon>Darwinula</taxon>
    </lineage>
</organism>
<evidence type="ECO:0000256" key="4">
    <source>
        <dbReference type="ARBA" id="ARBA00023180"/>
    </source>
</evidence>
<evidence type="ECO:0000256" key="6">
    <source>
        <dbReference type="RuleBase" id="RU003690"/>
    </source>
</evidence>
<dbReference type="PRINTS" id="PR00131">
    <property type="entry name" value="GLHYDRLASE1"/>
</dbReference>
<evidence type="ECO:0000256" key="7">
    <source>
        <dbReference type="SAM" id="SignalP"/>
    </source>
</evidence>
<keyword evidence="5" id="KW-0326">Glycosidase</keyword>
<dbReference type="SUPFAM" id="SSF51445">
    <property type="entry name" value="(Trans)glycosidases"/>
    <property type="match status" value="1"/>
</dbReference>
<proteinExistence type="inferred from homology"/>
<keyword evidence="3" id="KW-0378">Hydrolase</keyword>
<dbReference type="PROSITE" id="PS00653">
    <property type="entry name" value="GLYCOSYL_HYDROL_F1_2"/>
    <property type="match status" value="1"/>
</dbReference>
<evidence type="ECO:0000256" key="3">
    <source>
        <dbReference type="ARBA" id="ARBA00022801"/>
    </source>
</evidence>
<evidence type="ECO:0000256" key="5">
    <source>
        <dbReference type="ARBA" id="ARBA00023295"/>
    </source>
</evidence>
<dbReference type="GO" id="GO:0008422">
    <property type="term" value="F:beta-glucosidase activity"/>
    <property type="evidence" value="ECO:0007669"/>
    <property type="project" value="TreeGrafter"/>
</dbReference>
<evidence type="ECO:0008006" key="10">
    <source>
        <dbReference type="Google" id="ProtNLM"/>
    </source>
</evidence>